<feature type="domain" description="Glutathione synthase substrate-binding" evidence="1">
    <location>
        <begin position="284"/>
        <end position="312"/>
    </location>
</feature>
<protein>
    <submittedName>
        <fullName evidence="2">Glutathione synthetase, variant 2</fullName>
    </submittedName>
</protein>
<evidence type="ECO:0000313" key="2">
    <source>
        <dbReference type="EMBL" id="KAI5424259.1"/>
    </source>
</evidence>
<dbReference type="FunFam" id="3.30.1490.80:FF:000010">
    <property type="entry name" value="Glutathione synthetase"/>
    <property type="match status" value="1"/>
</dbReference>
<dbReference type="GO" id="GO:0005829">
    <property type="term" value="C:cytosol"/>
    <property type="evidence" value="ECO:0007669"/>
    <property type="project" value="TreeGrafter"/>
</dbReference>
<dbReference type="Gene3D" id="3.30.470.20">
    <property type="entry name" value="ATP-grasp fold, B domain"/>
    <property type="match status" value="1"/>
</dbReference>
<reference evidence="2 3" key="1">
    <citation type="journal article" date="2022" name="Nat. Genet.">
        <title>Improved pea reference genome and pan-genome highlight genomic features and evolutionary characteristics.</title>
        <authorList>
            <person name="Yang T."/>
            <person name="Liu R."/>
            <person name="Luo Y."/>
            <person name="Hu S."/>
            <person name="Wang D."/>
            <person name="Wang C."/>
            <person name="Pandey M.K."/>
            <person name="Ge S."/>
            <person name="Xu Q."/>
            <person name="Li N."/>
            <person name="Li G."/>
            <person name="Huang Y."/>
            <person name="Saxena R.K."/>
            <person name="Ji Y."/>
            <person name="Li M."/>
            <person name="Yan X."/>
            <person name="He Y."/>
            <person name="Liu Y."/>
            <person name="Wang X."/>
            <person name="Xiang C."/>
            <person name="Varshney R.K."/>
            <person name="Ding H."/>
            <person name="Gao S."/>
            <person name="Zong X."/>
        </authorList>
    </citation>
    <scope>NUCLEOTIDE SEQUENCE [LARGE SCALE GENOMIC DNA]</scope>
    <source>
        <strain evidence="2 3">cv. Zhongwan 6</strain>
    </source>
</reference>
<name>A0A9D4XNE9_PEA</name>
<dbReference type="AlphaFoldDB" id="A0A9D4XNE9"/>
<dbReference type="Gene3D" id="3.30.1490.80">
    <property type="match status" value="1"/>
</dbReference>
<dbReference type="PANTHER" id="PTHR11130:SF0">
    <property type="entry name" value="GLUTATHIONE SYNTHETASE"/>
    <property type="match status" value="1"/>
</dbReference>
<dbReference type="PANTHER" id="PTHR11130">
    <property type="entry name" value="GLUTATHIONE SYNTHETASE"/>
    <property type="match status" value="1"/>
</dbReference>
<sequence>MAAADFRSTIRTTITPFFSKHIPSTTRHSHYSFSSTYSPKPLLSHHHRLTMPPVAIDGKQTVDVDVDDSCSSSVTVKPPSLHDYHRFDQQLLDNVAYDALVWASLHGLVMGDKSSKKSGTVPGVGLVHAPFALLPVSLPETKFKQACDLAPIFNELVDRVSLDANFLQESLSRTKKVDEFTSRLLDIHSKMLHVNKKEEIRLGLHRSDYMLDEQTKSLLQIELNTISSSFAGFGSLVTELHRYILSRHGKLLGLDAENVPVNNAVSQNAEGLAKAWIEYNNPKAVIMFVVQAEERNMYDQHSLSAVLKEKYPFLHTHSSNSNCSA</sequence>
<dbReference type="EMBL" id="JAMSHJ010000003">
    <property type="protein sequence ID" value="KAI5424259.1"/>
    <property type="molecule type" value="Genomic_DNA"/>
</dbReference>
<dbReference type="Gene3D" id="3.40.50.1760">
    <property type="entry name" value="Glutathione synthase, substrate-binding domain superfamily, eukaryotic"/>
    <property type="match status" value="1"/>
</dbReference>
<dbReference type="InterPro" id="IPR005615">
    <property type="entry name" value="Glutathione_synthase"/>
</dbReference>
<dbReference type="Gramene" id="Psat03G0045100-T2">
    <property type="protein sequence ID" value="KAI5424259.1"/>
    <property type="gene ID" value="KIW84_030451"/>
</dbReference>
<dbReference type="Proteomes" id="UP001058974">
    <property type="component" value="Chromosome 3"/>
</dbReference>
<dbReference type="Pfam" id="PF03199">
    <property type="entry name" value="GSH_synthase"/>
    <property type="match status" value="1"/>
</dbReference>
<dbReference type="Pfam" id="PF03917">
    <property type="entry name" value="GSH_synth_ATP"/>
    <property type="match status" value="1"/>
</dbReference>
<accession>A0A9D4XNE9</accession>
<dbReference type="InterPro" id="IPR004887">
    <property type="entry name" value="GSH_synth_subst-bd"/>
</dbReference>
<keyword evidence="3" id="KW-1185">Reference proteome</keyword>
<proteinExistence type="predicted"/>
<dbReference type="InterPro" id="IPR014049">
    <property type="entry name" value="Glutathione_synthase_N_euk"/>
</dbReference>
<comment type="caution">
    <text evidence="2">The sequence shown here is derived from an EMBL/GenBank/DDBJ whole genome shotgun (WGS) entry which is preliminary data.</text>
</comment>
<dbReference type="GO" id="GO:0005524">
    <property type="term" value="F:ATP binding"/>
    <property type="evidence" value="ECO:0007669"/>
    <property type="project" value="InterPro"/>
</dbReference>
<evidence type="ECO:0000313" key="3">
    <source>
        <dbReference type="Proteomes" id="UP001058974"/>
    </source>
</evidence>
<dbReference type="SUPFAM" id="SSF56059">
    <property type="entry name" value="Glutathione synthetase ATP-binding domain-like"/>
    <property type="match status" value="1"/>
</dbReference>
<gene>
    <name evidence="2" type="ORF">KIW84_030451</name>
</gene>
<organism evidence="2 3">
    <name type="scientific">Pisum sativum</name>
    <name type="common">Garden pea</name>
    <name type="synonym">Lathyrus oleraceus</name>
    <dbReference type="NCBI Taxonomy" id="3888"/>
    <lineage>
        <taxon>Eukaryota</taxon>
        <taxon>Viridiplantae</taxon>
        <taxon>Streptophyta</taxon>
        <taxon>Embryophyta</taxon>
        <taxon>Tracheophyta</taxon>
        <taxon>Spermatophyta</taxon>
        <taxon>Magnoliopsida</taxon>
        <taxon>eudicotyledons</taxon>
        <taxon>Gunneridae</taxon>
        <taxon>Pentapetalae</taxon>
        <taxon>rosids</taxon>
        <taxon>fabids</taxon>
        <taxon>Fabales</taxon>
        <taxon>Fabaceae</taxon>
        <taxon>Papilionoideae</taxon>
        <taxon>50 kb inversion clade</taxon>
        <taxon>NPAAA clade</taxon>
        <taxon>Hologalegina</taxon>
        <taxon>IRL clade</taxon>
        <taxon>Fabeae</taxon>
        <taxon>Lathyrus</taxon>
    </lineage>
</organism>
<dbReference type="GO" id="GO:0043295">
    <property type="term" value="F:glutathione binding"/>
    <property type="evidence" value="ECO:0007669"/>
    <property type="project" value="TreeGrafter"/>
</dbReference>
<evidence type="ECO:0000259" key="1">
    <source>
        <dbReference type="Pfam" id="PF03199"/>
    </source>
</evidence>
<dbReference type="GO" id="GO:0004363">
    <property type="term" value="F:glutathione synthase activity"/>
    <property type="evidence" value="ECO:0007669"/>
    <property type="project" value="InterPro"/>
</dbReference>
<dbReference type="InterPro" id="IPR037013">
    <property type="entry name" value="GSH-S_sub-bd_sf"/>
</dbReference>